<gene>
    <name evidence="1" type="ORF">VIS_S18BPA60024</name>
</gene>
<reference evidence="1" key="2">
    <citation type="submission" date="2012-02" db="EMBL/GenBank/DDBJ databases">
        <authorList>
            <person name="Genoscope - CEA"/>
        </authorList>
    </citation>
    <scope>NUCLEOTIDE SEQUENCE</scope>
</reference>
<organism evidence="1">
    <name type="scientific">uncultured Flavobacteriia bacterium</name>
    <dbReference type="NCBI Taxonomy" id="212695"/>
    <lineage>
        <taxon>Bacteria</taxon>
        <taxon>Pseudomonadati</taxon>
        <taxon>Bacteroidota</taxon>
        <taxon>Flavobacteriia</taxon>
        <taxon>environmental samples</taxon>
    </lineage>
</organism>
<evidence type="ECO:0000313" key="1">
    <source>
        <dbReference type="EMBL" id="CCF99626.1"/>
    </source>
</evidence>
<dbReference type="Pfam" id="PF10977">
    <property type="entry name" value="DUF2797"/>
    <property type="match status" value="1"/>
</dbReference>
<proteinExistence type="predicted"/>
<dbReference type="InterPro" id="IPR021246">
    <property type="entry name" value="DUF2797"/>
</dbReference>
<reference evidence="1" key="1">
    <citation type="journal article" date="2012" name="Environ. Microbiol.">
        <title>Genomic content of uncultured Bacteroidetes from contrasting oceanic provinces in the North Atlantic Ocean.</title>
        <authorList>
            <person name="Gomez-Pereira P.R."/>
            <person name="Schuler M."/>
            <person name="Fuchs B.M."/>
            <person name="Bennke C."/>
            <person name="Teeling H."/>
            <person name="Waldmann J."/>
            <person name="Richter M."/>
            <person name="Barbe V."/>
            <person name="Bataille E."/>
            <person name="Glockner F.O."/>
            <person name="Amann R."/>
        </authorList>
    </citation>
    <scope>NUCLEOTIDE SEQUENCE</scope>
</reference>
<dbReference type="EMBL" id="FO117585">
    <property type="protein sequence ID" value="CCF99626.1"/>
    <property type="molecule type" value="Genomic_DNA"/>
</dbReference>
<accession>H6RF15</accession>
<sequence>MKWVGNVRKMGSSVDESGSVSYLWRGADILDPLEVLPASVWVGQHVRLEFDGAIHCVETGKRIKKTYGEGLSYDAFLKSPLACPSIIRPELSRIHEGIALRDEAWERANHLQPHVVYISQTSHLKVGVTRATNVPSRWVDQGAVGAIVLANTPYRQLAGEIEVALKEVMSDRTQWRAMLQEVALDEEALVETKEECMDTLGMAYESFFEDSDDITALSFPVLRHLAKVTSHKLDKHPRLEGKLVGIKGQYWMFEHGHVWNVRSHAGYRVSLEVG</sequence>
<dbReference type="AlphaFoldDB" id="H6RF15"/>
<name>H6RF15_9BACT</name>
<evidence type="ECO:0008006" key="2">
    <source>
        <dbReference type="Google" id="ProtNLM"/>
    </source>
</evidence>
<protein>
    <recommendedName>
        <fullName evidence="2">DUF2797 domain-containing protein</fullName>
    </recommendedName>
</protein>